<organism evidence="5 6">
    <name type="scientific">Sporanaerobacter acetigenes DSM 13106</name>
    <dbReference type="NCBI Taxonomy" id="1123281"/>
    <lineage>
        <taxon>Bacteria</taxon>
        <taxon>Bacillati</taxon>
        <taxon>Bacillota</taxon>
        <taxon>Tissierellia</taxon>
        <taxon>Tissierellales</taxon>
        <taxon>Sporanaerobacteraceae</taxon>
        <taxon>Sporanaerobacter</taxon>
    </lineage>
</organism>
<dbReference type="GO" id="GO:0003700">
    <property type="term" value="F:DNA-binding transcription factor activity"/>
    <property type="evidence" value="ECO:0007669"/>
    <property type="project" value="InterPro"/>
</dbReference>
<reference evidence="5 6" key="1">
    <citation type="submission" date="2016-11" db="EMBL/GenBank/DDBJ databases">
        <authorList>
            <person name="Jaros S."/>
            <person name="Januszkiewicz K."/>
            <person name="Wedrychowicz H."/>
        </authorList>
    </citation>
    <scope>NUCLEOTIDE SEQUENCE [LARGE SCALE GENOMIC DNA]</scope>
    <source>
        <strain evidence="5 6">DSM 13106</strain>
    </source>
</reference>
<dbReference type="PROSITE" id="PS50987">
    <property type="entry name" value="HTH_ARSR_2"/>
    <property type="match status" value="1"/>
</dbReference>
<proteinExistence type="predicted"/>
<dbReference type="InterPro" id="IPR036390">
    <property type="entry name" value="WH_DNA-bd_sf"/>
</dbReference>
<keyword evidence="6" id="KW-1185">Reference proteome</keyword>
<dbReference type="GO" id="GO:0003677">
    <property type="term" value="F:DNA binding"/>
    <property type="evidence" value="ECO:0007669"/>
    <property type="project" value="UniProtKB-KW"/>
</dbReference>
<evidence type="ECO:0000256" key="1">
    <source>
        <dbReference type="ARBA" id="ARBA00023015"/>
    </source>
</evidence>
<evidence type="ECO:0000256" key="2">
    <source>
        <dbReference type="ARBA" id="ARBA00023125"/>
    </source>
</evidence>
<evidence type="ECO:0000313" key="5">
    <source>
        <dbReference type="EMBL" id="SHI13325.1"/>
    </source>
</evidence>
<dbReference type="SMART" id="SM00418">
    <property type="entry name" value="HTH_ARSR"/>
    <property type="match status" value="1"/>
</dbReference>
<dbReference type="CDD" id="cd00090">
    <property type="entry name" value="HTH_ARSR"/>
    <property type="match status" value="1"/>
</dbReference>
<dbReference type="STRING" id="1123281.SAMN02745180_02313"/>
<sequence>MDYEIEYNKAIEFINAIFKYSSSKQQQSVWNSKTLQNDPAKGLLDFSPSKEVKSWLKYVDVHISPFLRNDIVFIAGKTINLLDVCFELIIKSDLKEPCELIETLKKLNSSTLVELIYEKYDSNVSIESDDRIIKNALTEISDEEMSSIFIQVKNHSEEYKAKVIKIFEEFYKLYYKPFEDKVYVFMEERCKKHNKIFKKDPVNFLNTIGLGDYSKLIIEKKKFRILVSFYIDLGVFHFNVDNNFIMLFGHTVEHRFDNKLTREKCKALFKALSDETRLDIIKITSQRPWYNKELADYFDLSTATLSYHLNLLLDLGILNFEPSVNNRYYYTTDKENLKALFDMALNEIIE</sequence>
<dbReference type="Proteomes" id="UP000184389">
    <property type="component" value="Unassembled WGS sequence"/>
</dbReference>
<keyword evidence="1" id="KW-0805">Transcription regulation</keyword>
<dbReference type="EMBL" id="FQXR01000013">
    <property type="protein sequence ID" value="SHI13325.1"/>
    <property type="molecule type" value="Genomic_DNA"/>
</dbReference>
<gene>
    <name evidence="5" type="ORF">SAMN02745180_02313</name>
</gene>
<dbReference type="Gene3D" id="1.10.10.10">
    <property type="entry name" value="Winged helix-like DNA-binding domain superfamily/Winged helix DNA-binding domain"/>
    <property type="match status" value="1"/>
</dbReference>
<dbReference type="InterPro" id="IPR036388">
    <property type="entry name" value="WH-like_DNA-bd_sf"/>
</dbReference>
<dbReference type="PANTHER" id="PTHR33154">
    <property type="entry name" value="TRANSCRIPTIONAL REGULATOR, ARSR FAMILY"/>
    <property type="match status" value="1"/>
</dbReference>
<dbReference type="Pfam" id="PF01022">
    <property type="entry name" value="HTH_5"/>
    <property type="match status" value="1"/>
</dbReference>
<dbReference type="SUPFAM" id="SSF46785">
    <property type="entry name" value="Winged helix' DNA-binding domain"/>
    <property type="match status" value="1"/>
</dbReference>
<evidence type="ECO:0000256" key="3">
    <source>
        <dbReference type="ARBA" id="ARBA00023163"/>
    </source>
</evidence>
<dbReference type="OrthoDB" id="1706794at2"/>
<dbReference type="InterPro" id="IPR051081">
    <property type="entry name" value="HTH_MetalResp_TranReg"/>
</dbReference>
<evidence type="ECO:0000259" key="4">
    <source>
        <dbReference type="PROSITE" id="PS50987"/>
    </source>
</evidence>
<dbReference type="RefSeq" id="WP_072744956.1">
    <property type="nucleotide sequence ID" value="NZ_FQXR01000013.1"/>
</dbReference>
<accession>A0A1M5YML1</accession>
<dbReference type="AlphaFoldDB" id="A0A1M5YML1"/>
<dbReference type="PANTHER" id="PTHR33154:SF38">
    <property type="entry name" value="HTH ARSR-TYPE DOMAIN-CONTAINING PROTEIN"/>
    <property type="match status" value="1"/>
</dbReference>
<keyword evidence="3" id="KW-0804">Transcription</keyword>
<dbReference type="InterPro" id="IPR011991">
    <property type="entry name" value="ArsR-like_HTH"/>
</dbReference>
<feature type="domain" description="HTH arsR-type" evidence="4">
    <location>
        <begin position="257"/>
        <end position="350"/>
    </location>
</feature>
<keyword evidence="2" id="KW-0238">DNA-binding</keyword>
<protein>
    <submittedName>
        <fullName evidence="5">Regulatory protein, arsR family</fullName>
    </submittedName>
</protein>
<name>A0A1M5YML1_9FIRM</name>
<dbReference type="PRINTS" id="PR00778">
    <property type="entry name" value="HTHARSR"/>
</dbReference>
<evidence type="ECO:0000313" key="6">
    <source>
        <dbReference type="Proteomes" id="UP000184389"/>
    </source>
</evidence>
<dbReference type="InterPro" id="IPR001845">
    <property type="entry name" value="HTH_ArsR_DNA-bd_dom"/>
</dbReference>